<dbReference type="OMA" id="DSHMMSE"/>
<dbReference type="EMBL" id="CP133463">
    <property type="protein sequence ID" value="WMS19388.1"/>
    <property type="molecule type" value="Genomic_DNA"/>
</dbReference>
<dbReference type="SUPFAM" id="SSF50814">
    <property type="entry name" value="Lipocalins"/>
    <property type="match status" value="1"/>
</dbReference>
<dbReference type="Pfam" id="PF09148">
    <property type="entry name" value="DUF1934"/>
    <property type="match status" value="1"/>
</dbReference>
<organism evidence="1 5">
    <name type="scientific">Veillonella parvula</name>
    <name type="common">Staphylococcus parvulus</name>
    <dbReference type="NCBI Taxonomy" id="29466"/>
    <lineage>
        <taxon>Bacteria</taxon>
        <taxon>Bacillati</taxon>
        <taxon>Bacillota</taxon>
        <taxon>Negativicutes</taxon>
        <taxon>Veillonellales</taxon>
        <taxon>Veillonellaceae</taxon>
        <taxon>Veillonella</taxon>
    </lineage>
</organism>
<dbReference type="EMBL" id="JAGZMU010000003">
    <property type="protein sequence ID" value="MBS4893524.1"/>
    <property type="molecule type" value="Genomic_DNA"/>
</dbReference>
<evidence type="ECO:0000313" key="4">
    <source>
        <dbReference type="Proteomes" id="UP000234197"/>
    </source>
</evidence>
<keyword evidence="4" id="KW-1185">Reference proteome</keyword>
<evidence type="ECO:0000313" key="5">
    <source>
        <dbReference type="Proteomes" id="UP000778864"/>
    </source>
</evidence>
<protein>
    <submittedName>
        <fullName evidence="1">DUF1934 domain-containing protein</fullName>
    </submittedName>
</protein>
<dbReference type="RefSeq" id="WP_004695011.1">
    <property type="nucleotide sequence ID" value="NZ_AP031417.1"/>
</dbReference>
<dbReference type="Proteomes" id="UP000778864">
    <property type="component" value="Unassembled WGS sequence"/>
</dbReference>
<dbReference type="InterPro" id="IPR012674">
    <property type="entry name" value="Calycin"/>
</dbReference>
<evidence type="ECO:0000313" key="1">
    <source>
        <dbReference type="EMBL" id="MBS4893524.1"/>
    </source>
</evidence>
<dbReference type="Proteomes" id="UP000234197">
    <property type="component" value="Unassembled WGS sequence"/>
</dbReference>
<accession>A0A124EFP0</accession>
<reference evidence="2" key="2">
    <citation type="submission" date="2017-12" db="EMBL/GenBank/DDBJ databases">
        <authorList>
            <person name="Thomas-White K."/>
            <person name="Wolfe A.J."/>
        </authorList>
    </citation>
    <scope>NUCLEOTIDE SEQUENCE</scope>
    <source>
        <strain evidence="2">UMB0138</strain>
    </source>
</reference>
<dbReference type="Proteomes" id="UP001228955">
    <property type="component" value="Chromosome"/>
</dbReference>
<reference evidence="1" key="3">
    <citation type="submission" date="2021-02" db="EMBL/GenBank/DDBJ databases">
        <title>Infant gut strain persistence is associated with maternal origin, phylogeny, and functional potential including surface adhesion and iron acquisition.</title>
        <authorList>
            <person name="Lou Y.C."/>
        </authorList>
    </citation>
    <scope>NUCLEOTIDE SEQUENCE</scope>
    <source>
        <strain evidence="1">L3_108_031G1_dasL3_108_031G1_concoct_20</strain>
    </source>
</reference>
<proteinExistence type="predicted"/>
<reference evidence="2 4" key="5">
    <citation type="submission" date="2024-04" db="EMBL/GenBank/DDBJ databases">
        <title>Na.</title>
        <authorList>
            <person name="Choi B."/>
        </authorList>
    </citation>
    <scope>NUCLEOTIDE SEQUENCE [LARGE SCALE GENOMIC DNA]</scope>
    <source>
        <strain evidence="2 4">UMB0138</strain>
    </source>
</reference>
<reference evidence="3" key="4">
    <citation type="submission" date="2023-08" db="EMBL/GenBank/DDBJ databases">
        <title>Veillonella_parvula_DSM 2007_complete_genome_hifiasm_Zymo_Research_D6332.</title>
        <authorList>
            <person name="Damerum A."/>
        </authorList>
    </citation>
    <scope>NUCLEOTIDE SEQUENCE</scope>
    <source>
        <strain evidence="3">DSM 2007</strain>
    </source>
</reference>
<evidence type="ECO:0000313" key="3">
    <source>
        <dbReference type="EMBL" id="WMS19388.1"/>
    </source>
</evidence>
<dbReference type="EMBL" id="PKMC02000005">
    <property type="protein sequence ID" value="MEO9178235.1"/>
    <property type="molecule type" value="Genomic_DNA"/>
</dbReference>
<evidence type="ECO:0000313" key="2">
    <source>
        <dbReference type="EMBL" id="MEO9178235.1"/>
    </source>
</evidence>
<gene>
    <name evidence="2" type="ORF">CYJ21_004675</name>
    <name evidence="1" type="ORF">KHZ90_07065</name>
    <name evidence="3" type="ORF">RDV51_08095</name>
</gene>
<dbReference type="STRING" id="29466.GCA_002005185_00235"/>
<dbReference type="Gene3D" id="2.40.128.20">
    <property type="match status" value="1"/>
</dbReference>
<reference evidence="4" key="1">
    <citation type="submission" date="2017-12" db="EMBL/GenBank/DDBJ databases">
        <title>Phylogenetic diversity of female urinary microbiome.</title>
        <authorList>
            <person name="Thomas-White K."/>
            <person name="Wolfe A.J."/>
        </authorList>
    </citation>
    <scope>NUCLEOTIDE SEQUENCE [LARGE SCALE GENOMIC DNA]</scope>
    <source>
        <strain evidence="4">UMB0138</strain>
    </source>
</reference>
<dbReference type="GeneID" id="69654162"/>
<dbReference type="InterPro" id="IPR015231">
    <property type="entry name" value="DUF1934"/>
</dbReference>
<sequence>MKRVLVSVKSVQRDMDGKDTVVELISPGTSHEKGNAQYVRYEESSVTGLDGVKTTIKIHDDSIVLLRTGAVNMRHQYVRGEEREAVYETPYGDLHMAVNTHELTVDFHDGVGHVHLGYDISVEGEWQFYNQLDIDVREDIEHGHEGNPEIGD</sequence>
<name>A0A124EFP0_VEIPA</name>
<dbReference type="AlphaFoldDB" id="A0A124EFP0"/>